<evidence type="ECO:0000256" key="1">
    <source>
        <dbReference type="SAM" id="Coils"/>
    </source>
</evidence>
<accession>A0A0A1T4U3</accession>
<feature type="compositionally biased region" description="Basic and acidic residues" evidence="2">
    <location>
        <begin position="376"/>
        <end position="389"/>
    </location>
</feature>
<feature type="region of interest" description="Disordered" evidence="2">
    <location>
        <begin position="376"/>
        <end position="396"/>
    </location>
</feature>
<protein>
    <submittedName>
        <fullName evidence="4">Uncharacterized protein</fullName>
    </submittedName>
</protein>
<reference evidence="4 5" key="1">
    <citation type="journal article" date="2015" name="Genome Announc.">
        <title>Draft Genome Sequence and Gene Annotation of the Entomopathogenic Fungus Verticillium hemipterigenum.</title>
        <authorList>
            <person name="Horn F."/>
            <person name="Habel A."/>
            <person name="Scharf D.H."/>
            <person name="Dworschak J."/>
            <person name="Brakhage A.A."/>
            <person name="Guthke R."/>
            <person name="Hertweck C."/>
            <person name="Linde J."/>
        </authorList>
    </citation>
    <scope>NUCLEOTIDE SEQUENCE [LARGE SCALE GENOMIC DNA]</scope>
</reference>
<dbReference type="AlphaFoldDB" id="A0A0A1T4U3"/>
<evidence type="ECO:0000256" key="2">
    <source>
        <dbReference type="SAM" id="MobiDB-lite"/>
    </source>
</evidence>
<keyword evidence="5" id="KW-1185">Reference proteome</keyword>
<feature type="region of interest" description="Disordered" evidence="2">
    <location>
        <begin position="425"/>
        <end position="460"/>
    </location>
</feature>
<sequence length="460" mass="51962">MRRVIAIALLTAARLSLAAPWLGLPVNSVEIVPTAYITLKVPVEDDGIQVLPMRFDLHESKEPCGVAKLVFNGLPMSQNATGGGSGAFTLQDGTVVSASWNIACQKSKTQLLTMSIHSANGRSIFTQNQMAASFQQVEPIRFLEVTGGSRVTLVHKVISHKHSYPSDDYDDDSTAQWESQRNMPFDVDLDAQISALEDLRQQVHNLRQLIRQKETDIMEHLVYTDSTEGDTPPRPLRECDDLGCVFRGLAWKIKHAHGDVCNGSPQWSRVLGCQEDPEDYALDSSPEHSHPHHSHTHDSDSHEHNHHNRRKSPISFVLKVTGALFLWYIFVHKTIGMCLKRRRSRSISLPTTEELPRIPRRRSLFGDYFRALRRVESASDEERPREKRQQSPIRQWNEVSHRDVADELSGLREAASMVSDIINATSMPHRARGSSPPPAYESEDDESYMPCLPQYTPNRR</sequence>
<name>A0A0A1T4U3_9HYPO</name>
<dbReference type="STRING" id="1531966.A0A0A1T4U3"/>
<proteinExistence type="predicted"/>
<organism evidence="4 5">
    <name type="scientific">[Torrubiella] hemipterigena</name>
    <dbReference type="NCBI Taxonomy" id="1531966"/>
    <lineage>
        <taxon>Eukaryota</taxon>
        <taxon>Fungi</taxon>
        <taxon>Dikarya</taxon>
        <taxon>Ascomycota</taxon>
        <taxon>Pezizomycotina</taxon>
        <taxon>Sordariomycetes</taxon>
        <taxon>Hypocreomycetidae</taxon>
        <taxon>Hypocreales</taxon>
        <taxon>Clavicipitaceae</taxon>
        <taxon>Clavicipitaceae incertae sedis</taxon>
        <taxon>'Torrubiella' clade</taxon>
    </lineage>
</organism>
<dbReference type="HOGENOM" id="CLU_574885_0_0_1"/>
<keyword evidence="1" id="KW-0175">Coiled coil</keyword>
<feature type="coiled-coil region" evidence="1">
    <location>
        <begin position="189"/>
        <end position="216"/>
    </location>
</feature>
<dbReference type="Proteomes" id="UP000039046">
    <property type="component" value="Unassembled WGS sequence"/>
</dbReference>
<dbReference type="EMBL" id="CDHN01000001">
    <property type="protein sequence ID" value="CEJ80364.1"/>
    <property type="molecule type" value="Genomic_DNA"/>
</dbReference>
<evidence type="ECO:0000256" key="3">
    <source>
        <dbReference type="SAM" id="SignalP"/>
    </source>
</evidence>
<evidence type="ECO:0000313" key="5">
    <source>
        <dbReference type="Proteomes" id="UP000039046"/>
    </source>
</evidence>
<dbReference type="OrthoDB" id="4225201at2759"/>
<feature type="signal peptide" evidence="3">
    <location>
        <begin position="1"/>
        <end position="18"/>
    </location>
</feature>
<gene>
    <name evidence="4" type="ORF">VHEMI00549</name>
</gene>
<evidence type="ECO:0000313" key="4">
    <source>
        <dbReference type="EMBL" id="CEJ80364.1"/>
    </source>
</evidence>
<feature type="region of interest" description="Disordered" evidence="2">
    <location>
        <begin position="278"/>
        <end position="308"/>
    </location>
</feature>
<keyword evidence="3" id="KW-0732">Signal</keyword>
<feature type="chain" id="PRO_5001989850" evidence="3">
    <location>
        <begin position="19"/>
        <end position="460"/>
    </location>
</feature>